<evidence type="ECO:0000256" key="6">
    <source>
        <dbReference type="ARBA" id="ARBA00022989"/>
    </source>
</evidence>
<gene>
    <name evidence="14" type="ORF">DES40_1507</name>
</gene>
<dbReference type="InterPro" id="IPR045851">
    <property type="entry name" value="AMP-bd_C_sf"/>
</dbReference>
<evidence type="ECO:0000256" key="7">
    <source>
        <dbReference type="ARBA" id="ARBA00023136"/>
    </source>
</evidence>
<feature type="transmembrane region" description="Helical" evidence="11">
    <location>
        <begin position="16"/>
        <end position="35"/>
    </location>
</feature>
<dbReference type="Gene3D" id="3.30.300.30">
    <property type="match status" value="1"/>
</dbReference>
<keyword evidence="14" id="KW-0966">Cell projection</keyword>
<comment type="subcellular location">
    <subcellularLocation>
        <location evidence="1 9">Bacterial flagellum basal body</location>
    </subcellularLocation>
    <subcellularLocation>
        <location evidence="2">Cell membrane</location>
        <topology evidence="2">Multi-pass membrane protein</topology>
    </subcellularLocation>
</comment>
<dbReference type="GO" id="GO:0071973">
    <property type="term" value="P:bacterial-type flagellum-dependent cell motility"/>
    <property type="evidence" value="ECO:0007669"/>
    <property type="project" value="InterPro"/>
</dbReference>
<evidence type="ECO:0000256" key="3">
    <source>
        <dbReference type="ARBA" id="ARBA00007971"/>
    </source>
</evidence>
<evidence type="ECO:0000256" key="11">
    <source>
        <dbReference type="SAM" id="Phobius"/>
    </source>
</evidence>
<comment type="similarity">
    <text evidence="3 9">Belongs to the FliF family.</text>
</comment>
<dbReference type="InterPro" id="IPR013556">
    <property type="entry name" value="Flag_M-ring_C"/>
</dbReference>
<dbReference type="NCBIfam" id="TIGR00206">
    <property type="entry name" value="fliF"/>
    <property type="match status" value="1"/>
</dbReference>
<proteinExistence type="inferred from homology"/>
<keyword evidence="4" id="KW-1003">Cell membrane</keyword>
<comment type="function">
    <text evidence="9">The M ring may be actively involved in energy transduction.</text>
</comment>
<evidence type="ECO:0000256" key="5">
    <source>
        <dbReference type="ARBA" id="ARBA00022692"/>
    </source>
</evidence>
<dbReference type="EMBL" id="RBII01000001">
    <property type="protein sequence ID" value="RKQ72170.1"/>
    <property type="molecule type" value="Genomic_DNA"/>
</dbReference>
<evidence type="ECO:0000256" key="10">
    <source>
        <dbReference type="SAM" id="MobiDB-lite"/>
    </source>
</evidence>
<evidence type="ECO:0000313" key="14">
    <source>
        <dbReference type="EMBL" id="RKQ72170.1"/>
    </source>
</evidence>
<evidence type="ECO:0000313" key="15">
    <source>
        <dbReference type="Proteomes" id="UP000282211"/>
    </source>
</evidence>
<dbReference type="Proteomes" id="UP000282211">
    <property type="component" value="Unassembled WGS sequence"/>
</dbReference>
<dbReference type="PRINTS" id="PR01009">
    <property type="entry name" value="FLGMRINGFLIF"/>
</dbReference>
<dbReference type="PIRSF" id="PIRSF004862">
    <property type="entry name" value="FliF"/>
    <property type="match status" value="1"/>
</dbReference>
<feature type="compositionally biased region" description="Low complexity" evidence="10">
    <location>
        <begin position="271"/>
        <end position="287"/>
    </location>
</feature>
<dbReference type="GO" id="GO:0005886">
    <property type="term" value="C:plasma membrane"/>
    <property type="evidence" value="ECO:0007669"/>
    <property type="project" value="UniProtKB-SubCell"/>
</dbReference>
<organism evidence="14 15">
    <name type="scientific">Litorimonas taeanensis</name>
    <dbReference type="NCBI Taxonomy" id="568099"/>
    <lineage>
        <taxon>Bacteria</taxon>
        <taxon>Pseudomonadati</taxon>
        <taxon>Pseudomonadota</taxon>
        <taxon>Alphaproteobacteria</taxon>
        <taxon>Maricaulales</taxon>
        <taxon>Robiginitomaculaceae</taxon>
    </lineage>
</organism>
<dbReference type="Pfam" id="PF08345">
    <property type="entry name" value="YscJ_FliF_C"/>
    <property type="match status" value="1"/>
</dbReference>
<accession>A0A420WMF7</accession>
<dbReference type="FunCoup" id="A0A420WMF7">
    <property type="interactions" value="98"/>
</dbReference>
<feature type="transmembrane region" description="Helical" evidence="11">
    <location>
        <begin position="419"/>
        <end position="441"/>
    </location>
</feature>
<dbReference type="InterPro" id="IPR043427">
    <property type="entry name" value="YscJ/FliF"/>
</dbReference>
<keyword evidence="15" id="KW-1185">Reference proteome</keyword>
<evidence type="ECO:0000259" key="12">
    <source>
        <dbReference type="Pfam" id="PF01514"/>
    </source>
</evidence>
<sequence>MNIINVWLALPLQKRIFSIASVLATMAFVFLLASVTMKPKMGLLYAGLDQATAGDVIARLDGLGAKYDVRGNAIYTDIKRRDSLRLELAREGLPKQSVLGYELFDDLNSFAMSSEMFDATYWRAKEGELARTILAMPNIKAARVHLGTQKASGFSKGPEANSASVTVSTSSGMTSEQAKAIQYLTALSIVGLKPEDVAVIDTVRGLIVGPGLNMPAEMGGDGEIERTAKLKENLMSILEARVGAGNARVSVSLDVDRTRESFTERKFDPESQVVKSQTTSDVSDTSSGQNSAVTIASNLPDGGGAAGNSNSERSETSETVTYEISEMVLNREIMPGAIKRMTIAVLVDDQQIIAEDGTVTTQPRTQEEITVLRDLVASASGLDEERGDVLTVRSLAFKKPEEVDFVVKPSLMEQFTEQYLWSTIQSVILGLVALLLGLFVVRPLLSQSGAATQKNLDDLSMAPELLPMSLNETPDGGQAQMGISQASEPLKLSGPVSNDPVDLLNNKASEQVDEATELLASWLSAEPKPT</sequence>
<keyword evidence="8 9" id="KW-0975">Bacterial flagellum</keyword>
<evidence type="ECO:0000256" key="1">
    <source>
        <dbReference type="ARBA" id="ARBA00004117"/>
    </source>
</evidence>
<dbReference type="RefSeq" id="WP_121100144.1">
    <property type="nucleotide sequence ID" value="NZ_RBII01000001.1"/>
</dbReference>
<dbReference type="Pfam" id="PF01514">
    <property type="entry name" value="YscJ_FliF"/>
    <property type="match status" value="1"/>
</dbReference>
<dbReference type="PANTHER" id="PTHR30046:SF0">
    <property type="entry name" value="FLAGELLAR M-RING PROTEIN"/>
    <property type="match status" value="1"/>
</dbReference>
<feature type="region of interest" description="Disordered" evidence="10">
    <location>
        <begin position="263"/>
        <end position="319"/>
    </location>
</feature>
<feature type="compositionally biased region" description="Polar residues" evidence="10">
    <location>
        <begin position="288"/>
        <end position="297"/>
    </location>
</feature>
<evidence type="ECO:0000259" key="13">
    <source>
        <dbReference type="Pfam" id="PF08345"/>
    </source>
</evidence>
<dbReference type="OrthoDB" id="9807026at2"/>
<feature type="domain" description="Flagellar M-ring N-terminal" evidence="12">
    <location>
        <begin position="38"/>
        <end position="203"/>
    </location>
</feature>
<evidence type="ECO:0000256" key="8">
    <source>
        <dbReference type="ARBA" id="ARBA00023143"/>
    </source>
</evidence>
<keyword evidence="5 11" id="KW-0812">Transmembrane</keyword>
<keyword evidence="6 11" id="KW-1133">Transmembrane helix</keyword>
<dbReference type="AlphaFoldDB" id="A0A420WMF7"/>
<evidence type="ECO:0000256" key="9">
    <source>
        <dbReference type="PIRNR" id="PIRNR004862"/>
    </source>
</evidence>
<dbReference type="GO" id="GO:0009431">
    <property type="term" value="C:bacterial-type flagellum basal body, MS ring"/>
    <property type="evidence" value="ECO:0007669"/>
    <property type="project" value="InterPro"/>
</dbReference>
<evidence type="ECO:0000256" key="4">
    <source>
        <dbReference type="ARBA" id="ARBA00022475"/>
    </source>
</evidence>
<comment type="caution">
    <text evidence="14">The sequence shown here is derived from an EMBL/GenBank/DDBJ whole genome shotgun (WGS) entry which is preliminary data.</text>
</comment>
<feature type="region of interest" description="Disordered" evidence="10">
    <location>
        <begin position="489"/>
        <end position="508"/>
    </location>
</feature>
<feature type="domain" description="Flagellar M-ring C-terminal" evidence="13">
    <location>
        <begin position="238"/>
        <end position="397"/>
    </location>
</feature>
<dbReference type="InParanoid" id="A0A420WMF7"/>
<dbReference type="PANTHER" id="PTHR30046">
    <property type="entry name" value="FLAGELLAR M-RING PROTEIN"/>
    <property type="match status" value="1"/>
</dbReference>
<dbReference type="InterPro" id="IPR006182">
    <property type="entry name" value="FliF_N_dom"/>
</dbReference>
<dbReference type="GO" id="GO:0003774">
    <property type="term" value="F:cytoskeletal motor activity"/>
    <property type="evidence" value="ECO:0007669"/>
    <property type="project" value="InterPro"/>
</dbReference>
<keyword evidence="14" id="KW-0969">Cilium</keyword>
<evidence type="ECO:0000256" key="2">
    <source>
        <dbReference type="ARBA" id="ARBA00004651"/>
    </source>
</evidence>
<reference evidence="14 15" key="1">
    <citation type="submission" date="2018-10" db="EMBL/GenBank/DDBJ databases">
        <title>Genomic Encyclopedia of Type Strains, Phase IV (KMG-IV): sequencing the most valuable type-strain genomes for metagenomic binning, comparative biology and taxonomic classification.</title>
        <authorList>
            <person name="Goeker M."/>
        </authorList>
    </citation>
    <scope>NUCLEOTIDE SEQUENCE [LARGE SCALE GENOMIC DNA]</scope>
    <source>
        <strain evidence="14 15">DSM 22008</strain>
    </source>
</reference>
<keyword evidence="7 11" id="KW-0472">Membrane</keyword>
<dbReference type="InterPro" id="IPR000067">
    <property type="entry name" value="FlgMring_FliF"/>
</dbReference>
<keyword evidence="14" id="KW-0282">Flagellum</keyword>
<name>A0A420WMF7_9PROT</name>
<protein>
    <recommendedName>
        <fullName evidence="9">Flagellar M-ring protein</fullName>
    </recommendedName>
</protein>